<feature type="compositionally biased region" description="Basic and acidic residues" evidence="1">
    <location>
        <begin position="11"/>
        <end position="30"/>
    </location>
</feature>
<reference evidence="2" key="1">
    <citation type="journal article" date="2021" name="Mol. Plant Microbe Interact.">
        <title>Complete Genome Sequence of the Plant-Pathogenic Fungus Colletotrichum lupini.</title>
        <authorList>
            <person name="Baroncelli R."/>
            <person name="Pensec F."/>
            <person name="Da Lio D."/>
            <person name="Boufleur T."/>
            <person name="Vicente I."/>
            <person name="Sarrocco S."/>
            <person name="Picot A."/>
            <person name="Baraldi E."/>
            <person name="Sukno S."/>
            <person name="Thon M."/>
            <person name="Le Floch G."/>
        </authorList>
    </citation>
    <scope>NUCLEOTIDE SEQUENCE</scope>
    <source>
        <strain evidence="2">IMI 504893</strain>
    </source>
</reference>
<gene>
    <name evidence="2" type="ORF">CLUP02_07953</name>
</gene>
<organism evidence="2 3">
    <name type="scientific">Colletotrichum lupini</name>
    <dbReference type="NCBI Taxonomy" id="145971"/>
    <lineage>
        <taxon>Eukaryota</taxon>
        <taxon>Fungi</taxon>
        <taxon>Dikarya</taxon>
        <taxon>Ascomycota</taxon>
        <taxon>Pezizomycotina</taxon>
        <taxon>Sordariomycetes</taxon>
        <taxon>Hypocreomycetidae</taxon>
        <taxon>Glomerellales</taxon>
        <taxon>Glomerellaceae</taxon>
        <taxon>Colletotrichum</taxon>
        <taxon>Colletotrichum acutatum species complex</taxon>
    </lineage>
</organism>
<sequence length="529" mass="59019">MGLHPSTPLCPKHEPCGNSSHRLEYSRSRDSSWTTSVSASHTRHDDYSDHSMPCRLRPKDLRSSPGADQHRLLPSLRMLHGAPTEPRQSFAASTERSFRHHPSFRFHARDSMPVTSRCLAVDHCRGNNRRCLTNDGINGHDRPVRCSPTIGLKHRAAPELCNYYAYPKVETYGHRRRQSQPSLQSTNQNYTVAQWRCAGCPYVSLHPLQSTLYRGPPSSVFRPRYSETRKKKNICTASKMLTETYPVVPFGLLSPTHPTSSLASTNHDAPVRVTKTRRLGFRPCPSCFQKFGGRANHRKPGPRHSSAWRSPLASHIASHIMTRNLAKPTITSPGFLTLHAYHMRARRAVMDVIFTSFMLPREEESPTLQPQAVAIPVYRASAPPRTEAEMPSRGTNGRVSLLLPPLDLSLDTALIQSQNNLTSPLLYTQTPTTYTINNPSTSPSTKSSTSSNTHTHTKPTNSTTMAAFTLLFTPATAVYGRSGYNKDGDDEEKDNRGRSGYNKDGDDDDEGQNKGRSGYNKDGDDEEDK</sequence>
<evidence type="ECO:0000313" key="2">
    <source>
        <dbReference type="EMBL" id="UQC82465.1"/>
    </source>
</evidence>
<feature type="region of interest" description="Disordered" evidence="1">
    <location>
        <begin position="432"/>
        <end position="462"/>
    </location>
</feature>
<evidence type="ECO:0000256" key="1">
    <source>
        <dbReference type="SAM" id="MobiDB-lite"/>
    </source>
</evidence>
<keyword evidence="3" id="KW-1185">Reference proteome</keyword>
<feature type="compositionally biased region" description="Polar residues" evidence="1">
    <location>
        <begin position="31"/>
        <end position="40"/>
    </location>
</feature>
<dbReference type="AlphaFoldDB" id="A0A9Q8SSW2"/>
<dbReference type="EMBL" id="CP019476">
    <property type="protein sequence ID" value="UQC82465.1"/>
    <property type="molecule type" value="Genomic_DNA"/>
</dbReference>
<dbReference type="KEGG" id="clup:CLUP02_07953"/>
<name>A0A9Q8SSW2_9PEZI</name>
<dbReference type="GeneID" id="73341955"/>
<feature type="region of interest" description="Disordered" evidence="1">
    <location>
        <begin position="479"/>
        <end position="529"/>
    </location>
</feature>
<evidence type="ECO:0000313" key="3">
    <source>
        <dbReference type="Proteomes" id="UP000830671"/>
    </source>
</evidence>
<dbReference type="Proteomes" id="UP000830671">
    <property type="component" value="Chromosome 4"/>
</dbReference>
<accession>A0A9Q8SSW2</accession>
<proteinExistence type="predicted"/>
<protein>
    <submittedName>
        <fullName evidence="2">Uncharacterized protein</fullName>
    </submittedName>
</protein>
<feature type="compositionally biased region" description="Basic and acidic residues" evidence="1">
    <location>
        <begin position="493"/>
        <end position="504"/>
    </location>
</feature>
<feature type="region of interest" description="Disordered" evidence="1">
    <location>
        <begin position="1"/>
        <end position="68"/>
    </location>
</feature>
<dbReference type="RefSeq" id="XP_049144088.1">
    <property type="nucleotide sequence ID" value="XM_049286945.1"/>
</dbReference>